<evidence type="ECO:0000313" key="2">
    <source>
        <dbReference type="EMBL" id="PUZ54278.1"/>
    </source>
</evidence>
<dbReference type="Gramene" id="PUZ54278">
    <property type="protein sequence ID" value="PUZ54278"/>
    <property type="gene ID" value="GQ55_5G118000"/>
</dbReference>
<organism evidence="2 3">
    <name type="scientific">Panicum hallii var. hallii</name>
    <dbReference type="NCBI Taxonomy" id="1504633"/>
    <lineage>
        <taxon>Eukaryota</taxon>
        <taxon>Viridiplantae</taxon>
        <taxon>Streptophyta</taxon>
        <taxon>Embryophyta</taxon>
        <taxon>Tracheophyta</taxon>
        <taxon>Spermatophyta</taxon>
        <taxon>Magnoliopsida</taxon>
        <taxon>Liliopsida</taxon>
        <taxon>Poales</taxon>
        <taxon>Poaceae</taxon>
        <taxon>PACMAD clade</taxon>
        <taxon>Panicoideae</taxon>
        <taxon>Panicodae</taxon>
        <taxon>Paniceae</taxon>
        <taxon>Panicinae</taxon>
        <taxon>Panicum</taxon>
        <taxon>Panicum sect. Panicum</taxon>
    </lineage>
</organism>
<accession>A0A2T7DFB4</accession>
<evidence type="ECO:0000313" key="3">
    <source>
        <dbReference type="Proteomes" id="UP000244336"/>
    </source>
</evidence>
<dbReference type="EMBL" id="CM009753">
    <property type="protein sequence ID" value="PUZ54278.1"/>
    <property type="molecule type" value="Genomic_DNA"/>
</dbReference>
<feature type="compositionally biased region" description="Basic and acidic residues" evidence="1">
    <location>
        <begin position="36"/>
        <end position="53"/>
    </location>
</feature>
<feature type="region of interest" description="Disordered" evidence="1">
    <location>
        <begin position="18"/>
        <end position="53"/>
    </location>
</feature>
<dbReference type="Proteomes" id="UP000244336">
    <property type="component" value="Chromosome 5"/>
</dbReference>
<gene>
    <name evidence="2" type="ORF">GQ55_5G118000</name>
</gene>
<dbReference type="AlphaFoldDB" id="A0A2T7DFB4"/>
<reference evidence="2 3" key="1">
    <citation type="submission" date="2018-04" db="EMBL/GenBank/DDBJ databases">
        <title>WGS assembly of Panicum hallii var. hallii HAL2.</title>
        <authorList>
            <person name="Lovell J."/>
            <person name="Jenkins J."/>
            <person name="Lowry D."/>
            <person name="Mamidi S."/>
            <person name="Sreedasyam A."/>
            <person name="Weng X."/>
            <person name="Barry K."/>
            <person name="Bonette J."/>
            <person name="Campitelli B."/>
            <person name="Daum C."/>
            <person name="Gordon S."/>
            <person name="Gould B."/>
            <person name="Lipzen A."/>
            <person name="MacQueen A."/>
            <person name="Palacio-Mejia J."/>
            <person name="Plott C."/>
            <person name="Shakirov E."/>
            <person name="Shu S."/>
            <person name="Yoshinaga Y."/>
            <person name="Zane M."/>
            <person name="Rokhsar D."/>
            <person name="Grimwood J."/>
            <person name="Schmutz J."/>
            <person name="Juenger T."/>
        </authorList>
    </citation>
    <scope>NUCLEOTIDE SEQUENCE [LARGE SCALE GENOMIC DNA]</scope>
    <source>
        <strain evidence="3">cv. HAL2</strain>
    </source>
</reference>
<keyword evidence="3" id="KW-1185">Reference proteome</keyword>
<proteinExistence type="predicted"/>
<protein>
    <submittedName>
        <fullName evidence="2">Uncharacterized protein</fullName>
    </submittedName>
</protein>
<name>A0A2T7DFB4_9POAL</name>
<evidence type="ECO:0000256" key="1">
    <source>
        <dbReference type="SAM" id="MobiDB-lite"/>
    </source>
</evidence>
<sequence>MPPSQPAMRYAIPACLVPPRGRSRWHPPPEPTPQSPHHERRESRPRAPHHDPLLSRARETLALGELASDSLESPKNTSLVIVAPAPLAGGCGF</sequence>